<evidence type="ECO:0000313" key="4">
    <source>
        <dbReference type="WBParaSite" id="HNAJ_0000669601-mRNA-1"/>
    </source>
</evidence>
<organism evidence="4">
    <name type="scientific">Rodentolepis nana</name>
    <name type="common">Dwarf tapeworm</name>
    <name type="synonym">Hymenolepis nana</name>
    <dbReference type="NCBI Taxonomy" id="102285"/>
    <lineage>
        <taxon>Eukaryota</taxon>
        <taxon>Metazoa</taxon>
        <taxon>Spiralia</taxon>
        <taxon>Lophotrochozoa</taxon>
        <taxon>Platyhelminthes</taxon>
        <taxon>Cestoda</taxon>
        <taxon>Eucestoda</taxon>
        <taxon>Cyclophyllidea</taxon>
        <taxon>Hymenolepididae</taxon>
        <taxon>Rodentolepis</taxon>
    </lineage>
</organism>
<name>A0A0R3TI05_RODNA</name>
<gene>
    <name evidence="2" type="ORF">HNAJ_LOCUS6692</name>
</gene>
<sequence length="88" mass="8890">MPSISCWVFEVCFGEWPRAFLDADVEVVGSVERGKIAGGLKGGCGGGGGGAAVVVCWEIAYSGGSDNSSTDVKGPAPILFPPDGPLQC</sequence>
<reference evidence="2 3" key="2">
    <citation type="submission" date="2018-11" db="EMBL/GenBank/DDBJ databases">
        <authorList>
            <consortium name="Pathogen Informatics"/>
        </authorList>
    </citation>
    <scope>NUCLEOTIDE SEQUENCE [LARGE SCALE GENOMIC DNA]</scope>
</reference>
<dbReference type="Proteomes" id="UP000278807">
    <property type="component" value="Unassembled WGS sequence"/>
</dbReference>
<dbReference type="WBParaSite" id="HNAJ_0000669601-mRNA-1">
    <property type="protein sequence ID" value="HNAJ_0000669601-mRNA-1"/>
    <property type="gene ID" value="HNAJ_0000669601"/>
</dbReference>
<proteinExistence type="predicted"/>
<protein>
    <submittedName>
        <fullName evidence="2 4">Uncharacterized protein</fullName>
    </submittedName>
</protein>
<accession>A0A0R3TI05</accession>
<evidence type="ECO:0000313" key="3">
    <source>
        <dbReference type="Proteomes" id="UP000278807"/>
    </source>
</evidence>
<feature type="compositionally biased region" description="Pro residues" evidence="1">
    <location>
        <begin position="78"/>
        <end position="88"/>
    </location>
</feature>
<evidence type="ECO:0000256" key="1">
    <source>
        <dbReference type="SAM" id="MobiDB-lite"/>
    </source>
</evidence>
<dbReference type="EMBL" id="UZAE01007994">
    <property type="protein sequence ID" value="VDO02552.1"/>
    <property type="molecule type" value="Genomic_DNA"/>
</dbReference>
<reference evidence="4" key="1">
    <citation type="submission" date="2017-02" db="UniProtKB">
        <authorList>
            <consortium name="WormBaseParasite"/>
        </authorList>
    </citation>
    <scope>IDENTIFICATION</scope>
</reference>
<keyword evidence="3" id="KW-1185">Reference proteome</keyword>
<dbReference type="AlphaFoldDB" id="A0A0R3TI05"/>
<evidence type="ECO:0000313" key="2">
    <source>
        <dbReference type="EMBL" id="VDO02552.1"/>
    </source>
</evidence>
<feature type="region of interest" description="Disordered" evidence="1">
    <location>
        <begin position="65"/>
        <end position="88"/>
    </location>
</feature>